<accession>A0A1V9ZMY4</accession>
<name>A0A1V9ZMY4_ACHHY</name>
<evidence type="ECO:0000313" key="1">
    <source>
        <dbReference type="EMBL" id="OQR99301.1"/>
    </source>
</evidence>
<dbReference type="Proteomes" id="UP000243579">
    <property type="component" value="Unassembled WGS sequence"/>
</dbReference>
<dbReference type="EMBL" id="JNBR01000072">
    <property type="protein sequence ID" value="OQR99301.1"/>
    <property type="molecule type" value="Genomic_DNA"/>
</dbReference>
<protein>
    <submittedName>
        <fullName evidence="1">Uncharacterized protein</fullName>
    </submittedName>
</protein>
<keyword evidence="2" id="KW-1185">Reference proteome</keyword>
<sequence>MSSKWVPYKPWKIESYLSPELRQKLREKLVFTVASGTEQAYQSPSGAQNFRYPAPVSAPKQAHVPSTESKKNIYSTQYYTRDVRRYKKWNKAEVGIHPSLGLAPPAELPAGTFLGSPGNKNPAVLAYDPTGTRSAMSTTFAARDALIESLAEDSHLVRMEWEPFQEEILAKCEEDNTPPVPGRPYPWNMPNRSRIARW</sequence>
<proteinExistence type="predicted"/>
<organism evidence="1 2">
    <name type="scientific">Achlya hypogyna</name>
    <name type="common">Oomycete</name>
    <name type="synonym">Protoachlya hypogyna</name>
    <dbReference type="NCBI Taxonomy" id="1202772"/>
    <lineage>
        <taxon>Eukaryota</taxon>
        <taxon>Sar</taxon>
        <taxon>Stramenopiles</taxon>
        <taxon>Oomycota</taxon>
        <taxon>Saprolegniomycetes</taxon>
        <taxon>Saprolegniales</taxon>
        <taxon>Achlyaceae</taxon>
        <taxon>Achlya</taxon>
    </lineage>
</organism>
<dbReference type="AlphaFoldDB" id="A0A1V9ZMY4"/>
<reference evidence="1 2" key="1">
    <citation type="journal article" date="2014" name="Genome Biol. Evol.">
        <title>The secreted proteins of Achlya hypogyna and Thraustotheca clavata identify the ancestral oomycete secretome and reveal gene acquisitions by horizontal gene transfer.</title>
        <authorList>
            <person name="Misner I."/>
            <person name="Blouin N."/>
            <person name="Leonard G."/>
            <person name="Richards T.A."/>
            <person name="Lane C.E."/>
        </authorList>
    </citation>
    <scope>NUCLEOTIDE SEQUENCE [LARGE SCALE GENOMIC DNA]</scope>
    <source>
        <strain evidence="1 2">ATCC 48635</strain>
    </source>
</reference>
<gene>
    <name evidence="1" type="ORF">ACHHYP_07113</name>
</gene>
<evidence type="ECO:0000313" key="2">
    <source>
        <dbReference type="Proteomes" id="UP000243579"/>
    </source>
</evidence>
<comment type="caution">
    <text evidence="1">The sequence shown here is derived from an EMBL/GenBank/DDBJ whole genome shotgun (WGS) entry which is preliminary data.</text>
</comment>
<dbReference type="OrthoDB" id="38595at2759"/>